<keyword evidence="9" id="KW-1185">Reference proteome</keyword>
<feature type="transmembrane region" description="Helical" evidence="6">
    <location>
        <begin position="25"/>
        <end position="46"/>
    </location>
</feature>
<feature type="transmembrane region" description="Helical" evidence="6">
    <location>
        <begin position="214"/>
        <end position="237"/>
    </location>
</feature>
<feature type="region of interest" description="Disordered" evidence="5">
    <location>
        <begin position="271"/>
        <end position="299"/>
    </location>
</feature>
<dbReference type="PANTHER" id="PTHR23542">
    <property type="match status" value="1"/>
</dbReference>
<feature type="transmembrane region" description="Helical" evidence="6">
    <location>
        <begin position="157"/>
        <end position="174"/>
    </location>
</feature>
<evidence type="ECO:0000256" key="3">
    <source>
        <dbReference type="ARBA" id="ARBA00022989"/>
    </source>
</evidence>
<comment type="subcellular location">
    <subcellularLocation>
        <location evidence="1">Cell membrane</location>
        <topology evidence="1">Multi-pass membrane protein</topology>
    </subcellularLocation>
</comment>
<dbReference type="InterPro" id="IPR036259">
    <property type="entry name" value="MFS_trans_sf"/>
</dbReference>
<evidence type="ECO:0000313" key="8">
    <source>
        <dbReference type="EMBL" id="MDT0481873.1"/>
    </source>
</evidence>
<dbReference type="Proteomes" id="UP001183824">
    <property type="component" value="Unassembled WGS sequence"/>
</dbReference>
<organism evidence="8 9">
    <name type="scientific">Streptomyces doebereineriae</name>
    <dbReference type="NCBI Taxonomy" id="3075528"/>
    <lineage>
        <taxon>Bacteria</taxon>
        <taxon>Bacillati</taxon>
        <taxon>Actinomycetota</taxon>
        <taxon>Actinomycetes</taxon>
        <taxon>Kitasatosporales</taxon>
        <taxon>Streptomycetaceae</taxon>
        <taxon>Streptomyces</taxon>
    </lineage>
</organism>
<protein>
    <submittedName>
        <fullName evidence="8">MFS transporter</fullName>
    </submittedName>
</protein>
<accession>A0ABU2V937</accession>
<reference evidence="9" key="1">
    <citation type="submission" date="2023-07" db="EMBL/GenBank/DDBJ databases">
        <title>30 novel species of actinomycetes from the DSMZ collection.</title>
        <authorList>
            <person name="Nouioui I."/>
        </authorList>
    </citation>
    <scope>NUCLEOTIDE SEQUENCE [LARGE SCALE GENOMIC DNA]</scope>
    <source>
        <strain evidence="9">DSM 41640</strain>
    </source>
</reference>
<dbReference type="Gene3D" id="1.20.1250.20">
    <property type="entry name" value="MFS general substrate transporter like domains"/>
    <property type="match status" value="1"/>
</dbReference>
<dbReference type="PROSITE" id="PS50850">
    <property type="entry name" value="MFS"/>
    <property type="match status" value="1"/>
</dbReference>
<dbReference type="SUPFAM" id="SSF103473">
    <property type="entry name" value="MFS general substrate transporter"/>
    <property type="match status" value="1"/>
</dbReference>
<proteinExistence type="predicted"/>
<feature type="transmembrane region" description="Helical" evidence="6">
    <location>
        <begin position="124"/>
        <end position="145"/>
    </location>
</feature>
<evidence type="ECO:0000259" key="7">
    <source>
        <dbReference type="PROSITE" id="PS50850"/>
    </source>
</evidence>
<comment type="caution">
    <text evidence="8">The sequence shown here is derived from an EMBL/GenBank/DDBJ whole genome shotgun (WGS) entry which is preliminary data.</text>
</comment>
<feature type="transmembrane region" description="Helical" evidence="6">
    <location>
        <begin position="90"/>
        <end position="109"/>
    </location>
</feature>
<feature type="domain" description="Major facilitator superfamily (MFS) profile" evidence="7">
    <location>
        <begin position="86"/>
        <end position="299"/>
    </location>
</feature>
<name>A0ABU2V937_9ACTN</name>
<gene>
    <name evidence="8" type="ORF">RNB18_17005</name>
</gene>
<dbReference type="PANTHER" id="PTHR23542:SF1">
    <property type="entry name" value="MAJOR FACILITATOR SUPERFAMILY (MFS) PROFILE DOMAIN-CONTAINING PROTEIN"/>
    <property type="match status" value="1"/>
</dbReference>
<evidence type="ECO:0000256" key="5">
    <source>
        <dbReference type="SAM" id="MobiDB-lite"/>
    </source>
</evidence>
<evidence type="ECO:0000256" key="2">
    <source>
        <dbReference type="ARBA" id="ARBA00022692"/>
    </source>
</evidence>
<keyword evidence="2 6" id="KW-0812">Transmembrane</keyword>
<evidence type="ECO:0000256" key="6">
    <source>
        <dbReference type="SAM" id="Phobius"/>
    </source>
</evidence>
<keyword evidence="3 6" id="KW-1133">Transmembrane helix</keyword>
<dbReference type="Pfam" id="PF07690">
    <property type="entry name" value="MFS_1"/>
    <property type="match status" value="1"/>
</dbReference>
<sequence>MTRARWSELNRDSPLMHKAFSLESVFDEVVFIVGPILSIGLCTVWFPAAGPLLAVVFLTVGGYLLVARRATEPPPHPQEGKSGPGTLRSAGLKVLISTFAAIGVVFGAVDVTTVAFADERGHKAAASLVLAAYALGSCVAGIVFGTLRPGRPPHQRFLLGVGFLAVTTLLPLSADNLWLLAVALFVSNLAVAPTLVTAMSLVERFVPRGQLTEGMTWTSTGLTLGVSIGASAAGVLVDSFGARTAFALPAGAAVLALLIAFLCRRRLRPVPQGPGTAPQAPGTGGHASTERSPDQGQLA</sequence>
<keyword evidence="4 6" id="KW-0472">Membrane</keyword>
<dbReference type="InterPro" id="IPR011701">
    <property type="entry name" value="MFS"/>
</dbReference>
<feature type="transmembrane region" description="Helical" evidence="6">
    <location>
        <begin position="243"/>
        <end position="263"/>
    </location>
</feature>
<dbReference type="EMBL" id="JAVREZ010000005">
    <property type="protein sequence ID" value="MDT0481873.1"/>
    <property type="molecule type" value="Genomic_DNA"/>
</dbReference>
<feature type="transmembrane region" description="Helical" evidence="6">
    <location>
        <begin position="180"/>
        <end position="202"/>
    </location>
</feature>
<evidence type="ECO:0000256" key="4">
    <source>
        <dbReference type="ARBA" id="ARBA00023136"/>
    </source>
</evidence>
<feature type="transmembrane region" description="Helical" evidence="6">
    <location>
        <begin position="52"/>
        <end position="70"/>
    </location>
</feature>
<evidence type="ECO:0000313" key="9">
    <source>
        <dbReference type="Proteomes" id="UP001183824"/>
    </source>
</evidence>
<dbReference type="InterPro" id="IPR020846">
    <property type="entry name" value="MFS_dom"/>
</dbReference>
<evidence type="ECO:0000256" key="1">
    <source>
        <dbReference type="ARBA" id="ARBA00004651"/>
    </source>
</evidence>